<dbReference type="InterPro" id="IPR019587">
    <property type="entry name" value="Polyketide_cyclase/dehydratase"/>
</dbReference>
<evidence type="ECO:0000313" key="1">
    <source>
        <dbReference type="EMBL" id="MFD1812920.1"/>
    </source>
</evidence>
<name>A0ABW4P7A7_9NOCA</name>
<reference evidence="2" key="1">
    <citation type="journal article" date="2019" name="Int. J. Syst. Evol. Microbiol.">
        <title>The Global Catalogue of Microorganisms (GCM) 10K type strain sequencing project: providing services to taxonomists for standard genome sequencing and annotation.</title>
        <authorList>
            <consortium name="The Broad Institute Genomics Platform"/>
            <consortium name="The Broad Institute Genome Sequencing Center for Infectious Disease"/>
            <person name="Wu L."/>
            <person name="Ma J."/>
        </authorList>
    </citation>
    <scope>NUCLEOTIDE SEQUENCE [LARGE SCALE GENOMIC DNA]</scope>
    <source>
        <strain evidence="2">DT72</strain>
    </source>
</reference>
<organism evidence="1 2">
    <name type="scientific">Rhodococcus gannanensis</name>
    <dbReference type="NCBI Taxonomy" id="1960308"/>
    <lineage>
        <taxon>Bacteria</taxon>
        <taxon>Bacillati</taxon>
        <taxon>Actinomycetota</taxon>
        <taxon>Actinomycetes</taxon>
        <taxon>Mycobacteriales</taxon>
        <taxon>Nocardiaceae</taxon>
        <taxon>Rhodococcus</taxon>
    </lineage>
</organism>
<dbReference type="RefSeq" id="WP_378485432.1">
    <property type="nucleotide sequence ID" value="NZ_JBHUFB010000010.1"/>
</dbReference>
<dbReference type="SUPFAM" id="SSF55961">
    <property type="entry name" value="Bet v1-like"/>
    <property type="match status" value="1"/>
</dbReference>
<comment type="caution">
    <text evidence="1">The sequence shown here is derived from an EMBL/GenBank/DDBJ whole genome shotgun (WGS) entry which is preliminary data.</text>
</comment>
<dbReference type="EMBL" id="JBHUFB010000010">
    <property type="protein sequence ID" value="MFD1812920.1"/>
    <property type="molecule type" value="Genomic_DNA"/>
</dbReference>
<sequence>MAPKEIRLDRHVAASPDQVWAVLTDLDSAEQTLSGVTRVERVAGDGYEVGTRWRETRKMFGKEATEEMWVAEVDAPHRTVVKAHSSGTDYTTAFTVTGAGSGTDLTMVFSAEVGSPSFVTKLLMAVFGGIGTKATRKAMATDLDDIAARAEAAGR</sequence>
<proteinExistence type="predicted"/>
<dbReference type="Gene3D" id="3.30.530.20">
    <property type="match status" value="1"/>
</dbReference>
<dbReference type="Proteomes" id="UP001597286">
    <property type="component" value="Unassembled WGS sequence"/>
</dbReference>
<accession>A0ABW4P7A7</accession>
<gene>
    <name evidence="1" type="ORF">ACFSJG_11895</name>
</gene>
<protein>
    <submittedName>
        <fullName evidence="1">SRPBCC family protein</fullName>
    </submittedName>
</protein>
<dbReference type="CDD" id="cd07812">
    <property type="entry name" value="SRPBCC"/>
    <property type="match status" value="1"/>
</dbReference>
<dbReference type="InterPro" id="IPR023393">
    <property type="entry name" value="START-like_dom_sf"/>
</dbReference>
<keyword evidence="2" id="KW-1185">Reference proteome</keyword>
<dbReference type="Pfam" id="PF10604">
    <property type="entry name" value="Polyketide_cyc2"/>
    <property type="match status" value="1"/>
</dbReference>
<evidence type="ECO:0000313" key="2">
    <source>
        <dbReference type="Proteomes" id="UP001597286"/>
    </source>
</evidence>